<comment type="caution">
    <text evidence="2">The sequence shown here is derived from an EMBL/GenBank/DDBJ whole genome shotgun (WGS) entry which is preliminary data.</text>
</comment>
<feature type="region of interest" description="Disordered" evidence="1">
    <location>
        <begin position="1"/>
        <end position="24"/>
    </location>
</feature>
<evidence type="ECO:0000256" key="1">
    <source>
        <dbReference type="SAM" id="MobiDB-lite"/>
    </source>
</evidence>
<keyword evidence="3" id="KW-1185">Reference proteome</keyword>
<reference evidence="2" key="1">
    <citation type="submission" date="2020-07" db="EMBL/GenBank/DDBJ databases">
        <title>Multicomponent nature underlies the extraordinary mechanical properties of spider dragline silk.</title>
        <authorList>
            <person name="Kono N."/>
            <person name="Nakamura H."/>
            <person name="Mori M."/>
            <person name="Yoshida Y."/>
            <person name="Ohtoshi R."/>
            <person name="Malay A.D."/>
            <person name="Moran D.A.P."/>
            <person name="Tomita M."/>
            <person name="Numata K."/>
            <person name="Arakawa K."/>
        </authorList>
    </citation>
    <scope>NUCLEOTIDE SEQUENCE</scope>
</reference>
<accession>A0A8X6HUV9</accession>
<evidence type="ECO:0000313" key="2">
    <source>
        <dbReference type="EMBL" id="GFQ65685.1"/>
    </source>
</evidence>
<proteinExistence type="predicted"/>
<organism evidence="2 3">
    <name type="scientific">Trichonephila clavata</name>
    <name type="common">Joro spider</name>
    <name type="synonym">Nephila clavata</name>
    <dbReference type="NCBI Taxonomy" id="2740835"/>
    <lineage>
        <taxon>Eukaryota</taxon>
        <taxon>Metazoa</taxon>
        <taxon>Ecdysozoa</taxon>
        <taxon>Arthropoda</taxon>
        <taxon>Chelicerata</taxon>
        <taxon>Arachnida</taxon>
        <taxon>Araneae</taxon>
        <taxon>Araneomorphae</taxon>
        <taxon>Entelegynae</taxon>
        <taxon>Araneoidea</taxon>
        <taxon>Nephilidae</taxon>
        <taxon>Trichonephila</taxon>
    </lineage>
</organism>
<name>A0A8X6HUV9_TRICU</name>
<dbReference type="AlphaFoldDB" id="A0A8X6HUV9"/>
<protein>
    <submittedName>
        <fullName evidence="2">Uncharacterized protein</fullName>
    </submittedName>
</protein>
<dbReference type="Proteomes" id="UP000887116">
    <property type="component" value="Unassembled WGS sequence"/>
</dbReference>
<feature type="compositionally biased region" description="Basic residues" evidence="1">
    <location>
        <begin position="1"/>
        <end position="10"/>
    </location>
</feature>
<dbReference type="EMBL" id="BMAO01010222">
    <property type="protein sequence ID" value="GFQ65685.1"/>
    <property type="molecule type" value="Genomic_DNA"/>
</dbReference>
<evidence type="ECO:0000313" key="3">
    <source>
        <dbReference type="Proteomes" id="UP000887116"/>
    </source>
</evidence>
<dbReference type="OrthoDB" id="6426964at2759"/>
<gene>
    <name evidence="2" type="primary">AVEN_180172_1</name>
    <name evidence="2" type="ORF">TNCT_292081</name>
</gene>
<sequence length="183" mass="20614">MCETHKCHHNAHVEDSGSRIPTLPNITQTAPIIKHKNLKASVNRSKSWDRLDDSPRKNLTFGTCPGKMANIQTSNSLPSLTSPFPRRVPAALLAAISERLGPDVHPEDTIVVEMSAENIASKMRHAFTVQELQEIVSRYEEQLGRKVKPIPLESVWIPMMTDQLHSKFDMGKREMFSSYQLAN</sequence>